<dbReference type="Pfam" id="PF25967">
    <property type="entry name" value="RND-MFP_C"/>
    <property type="match status" value="1"/>
</dbReference>
<dbReference type="GO" id="GO:1990281">
    <property type="term" value="C:efflux pump complex"/>
    <property type="evidence" value="ECO:0007669"/>
    <property type="project" value="TreeGrafter"/>
</dbReference>
<dbReference type="Gene3D" id="2.40.420.20">
    <property type="match status" value="1"/>
</dbReference>
<dbReference type="Gene3D" id="2.40.50.100">
    <property type="match status" value="1"/>
</dbReference>
<dbReference type="PATRIC" id="fig|861299.3.peg.688"/>
<dbReference type="Gene3D" id="1.10.287.470">
    <property type="entry name" value="Helix hairpin bin"/>
    <property type="match status" value="1"/>
</dbReference>
<feature type="coiled-coil region" evidence="2">
    <location>
        <begin position="112"/>
        <end position="144"/>
    </location>
</feature>
<reference evidence="5 6" key="1">
    <citation type="journal article" date="2014" name="Genome Announc.">
        <title>Genome Sequence and Methylome of Soil Bacterium Gemmatirosa kalamazoonensis KBS708T, a Member of the Rarely Cultivated Gemmatimonadetes Phylum.</title>
        <authorList>
            <person name="Debruyn J.M."/>
            <person name="Radosevich M."/>
            <person name="Wommack K.E."/>
            <person name="Polson S.W."/>
            <person name="Hauser L.J."/>
            <person name="Fawaz M.N."/>
            <person name="Korlach J."/>
            <person name="Tsai Y.C."/>
        </authorList>
    </citation>
    <scope>NUCLEOTIDE SEQUENCE [LARGE SCALE GENOMIC DNA]</scope>
    <source>
        <strain evidence="5 6">KBS708</strain>
    </source>
</reference>
<evidence type="ECO:0000259" key="3">
    <source>
        <dbReference type="Pfam" id="PF25954"/>
    </source>
</evidence>
<evidence type="ECO:0000313" key="5">
    <source>
        <dbReference type="EMBL" id="AHG88213.1"/>
    </source>
</evidence>
<dbReference type="GO" id="GO:0015562">
    <property type="term" value="F:efflux transmembrane transporter activity"/>
    <property type="evidence" value="ECO:0007669"/>
    <property type="project" value="TreeGrafter"/>
</dbReference>
<dbReference type="Proteomes" id="UP000019151">
    <property type="component" value="Chromosome"/>
</dbReference>
<dbReference type="Pfam" id="PF25954">
    <property type="entry name" value="Beta-barrel_RND_2"/>
    <property type="match status" value="1"/>
</dbReference>
<dbReference type="InterPro" id="IPR006143">
    <property type="entry name" value="RND_pump_MFP"/>
</dbReference>
<gene>
    <name evidence="5" type="ORF">J421_0676</name>
</gene>
<evidence type="ECO:0000313" key="6">
    <source>
        <dbReference type="Proteomes" id="UP000019151"/>
    </source>
</evidence>
<evidence type="ECO:0000259" key="4">
    <source>
        <dbReference type="Pfam" id="PF25967"/>
    </source>
</evidence>
<feature type="domain" description="Multidrug resistance protein MdtA-like C-terminal permuted SH3" evidence="4">
    <location>
        <begin position="295"/>
        <end position="356"/>
    </location>
</feature>
<organism evidence="5 6">
    <name type="scientific">Gemmatirosa kalamazoonensis</name>
    <dbReference type="NCBI Taxonomy" id="861299"/>
    <lineage>
        <taxon>Bacteria</taxon>
        <taxon>Pseudomonadati</taxon>
        <taxon>Gemmatimonadota</taxon>
        <taxon>Gemmatimonadia</taxon>
        <taxon>Gemmatimonadales</taxon>
        <taxon>Gemmatimonadaceae</taxon>
        <taxon>Gemmatirosa</taxon>
    </lineage>
</organism>
<feature type="domain" description="CusB-like beta-barrel" evidence="3">
    <location>
        <begin position="218"/>
        <end position="286"/>
    </location>
</feature>
<comment type="similarity">
    <text evidence="1">Belongs to the membrane fusion protein (MFP) (TC 8.A.1) family.</text>
</comment>
<dbReference type="Gene3D" id="2.40.30.170">
    <property type="match status" value="1"/>
</dbReference>
<dbReference type="InterPro" id="IPR058627">
    <property type="entry name" value="MdtA-like_C"/>
</dbReference>
<sequence length="381" mass="39448">MAAPDSPAPRHHARRRLVGSVALLATVAGTGALLAAWKSAAAREANAAAAQQPEPAEVVAAAVAGEREHRPTTTAIGTVLALRSISLRNELAGTVRYEQLTPGRIVGPGTVLVALDVSVEEAELRAQEAQAQLAQTTLDRMQRMAERRAASAIEVDNARAERDVALAQIARTKAIIARKTIRAPFRARVGIADVHIGQFLEAGTPLTTLQGVDEAENVDFSVAQAVAAGLHAGQAVRIVAADSAPLGATIVAVDARVDPATRTAMVRARIADPRQAIAPGASVRVEVPVGASERAVVVPASALRKGPAGDHVFVLTQEKDGKTRAHVRQVTSGPVLGDEIVIVDGLQAGERVAASGSFKLREAALVALAPSTPNGNHTAAR</sequence>
<keyword evidence="6" id="KW-1185">Reference proteome</keyword>
<protein>
    <submittedName>
        <fullName evidence="5">Efflux transporter, RND family, MFP subunit</fullName>
    </submittedName>
</protein>
<dbReference type="PROSITE" id="PS51318">
    <property type="entry name" value="TAT"/>
    <property type="match status" value="1"/>
</dbReference>
<dbReference type="InterPro" id="IPR058792">
    <property type="entry name" value="Beta-barrel_RND_2"/>
</dbReference>
<name>W0RFR5_9BACT</name>
<dbReference type="InterPro" id="IPR006311">
    <property type="entry name" value="TAT_signal"/>
</dbReference>
<dbReference type="STRING" id="861299.J421_0676"/>
<dbReference type="InParanoid" id="W0RFR5"/>
<dbReference type="EMBL" id="CP007128">
    <property type="protein sequence ID" value="AHG88213.1"/>
    <property type="molecule type" value="Genomic_DNA"/>
</dbReference>
<dbReference type="AlphaFoldDB" id="W0RFR5"/>
<dbReference type="PANTHER" id="PTHR30469:SF11">
    <property type="entry name" value="BLL4320 PROTEIN"/>
    <property type="match status" value="1"/>
</dbReference>
<accession>W0RFR5</accession>
<proteinExistence type="inferred from homology"/>
<evidence type="ECO:0000256" key="2">
    <source>
        <dbReference type="SAM" id="Coils"/>
    </source>
</evidence>
<dbReference type="OrthoDB" id="9806939at2"/>
<dbReference type="KEGG" id="gba:J421_0676"/>
<dbReference type="HOGENOM" id="CLU_018816_1_2_0"/>
<dbReference type="NCBIfam" id="TIGR01730">
    <property type="entry name" value="RND_mfp"/>
    <property type="match status" value="1"/>
</dbReference>
<keyword evidence="2" id="KW-0175">Coiled coil</keyword>
<dbReference type="SUPFAM" id="SSF111369">
    <property type="entry name" value="HlyD-like secretion proteins"/>
    <property type="match status" value="1"/>
</dbReference>
<dbReference type="PANTHER" id="PTHR30469">
    <property type="entry name" value="MULTIDRUG RESISTANCE PROTEIN MDTA"/>
    <property type="match status" value="1"/>
</dbReference>
<dbReference type="eggNOG" id="COG0845">
    <property type="taxonomic scope" value="Bacteria"/>
</dbReference>
<evidence type="ECO:0000256" key="1">
    <source>
        <dbReference type="ARBA" id="ARBA00009477"/>
    </source>
</evidence>